<dbReference type="PANTHER" id="PTHR36348">
    <property type="entry name" value="EXPRESSED PROTEIN"/>
    <property type="match status" value="1"/>
</dbReference>
<name>A0A0K9NNV7_ZOSMR</name>
<gene>
    <name evidence="1" type="ORF">ZOSMA_76G00200</name>
</gene>
<accession>A0A0K9NNV7</accession>
<dbReference type="PANTHER" id="PTHR36348:SF1">
    <property type="entry name" value="EXPRESSED PROTEIN"/>
    <property type="match status" value="1"/>
</dbReference>
<dbReference type="STRING" id="29655.A0A0K9NNV7"/>
<comment type="caution">
    <text evidence="1">The sequence shown here is derived from an EMBL/GenBank/DDBJ whole genome shotgun (WGS) entry which is preliminary data.</text>
</comment>
<dbReference type="Proteomes" id="UP000036987">
    <property type="component" value="Unassembled WGS sequence"/>
</dbReference>
<organism evidence="1 2">
    <name type="scientific">Zostera marina</name>
    <name type="common">Eelgrass</name>
    <dbReference type="NCBI Taxonomy" id="29655"/>
    <lineage>
        <taxon>Eukaryota</taxon>
        <taxon>Viridiplantae</taxon>
        <taxon>Streptophyta</taxon>
        <taxon>Embryophyta</taxon>
        <taxon>Tracheophyta</taxon>
        <taxon>Spermatophyta</taxon>
        <taxon>Magnoliopsida</taxon>
        <taxon>Liliopsida</taxon>
        <taxon>Zosteraceae</taxon>
        <taxon>Zostera</taxon>
    </lineage>
</organism>
<sequence length="333" mass="37414">MSAVPSHYAVLASPFSARHSIKISRCKNLPIQSSLDKRWCCTTPYPLSTKSSNIKRTSFVCAATNEEAEKLFFKTVEVDRLIDMLMESNAKQLEKLVLENILAFNEGFWIRLAARSDTCKTSDDKKDYEDLAASVMNIIDFFVKKTKDKIESSTEILEAILNPMVEESGDIIWPPRDQESLVMMVKEVQLREEAGQLDEGFLAEINAQLRQASEDGDKPGLEAMLQKVLQVYASKVLSKRSYALKGSEVLKAEKLLESIIKAPEEVWNKLLIDGLAIGNGEISAEELCGAIKKRIERTLIRTESGSYQQRILTEFLRGIRSRSEVVVKTLKGS</sequence>
<dbReference type="OrthoDB" id="2020333at2759"/>
<reference evidence="2" key="1">
    <citation type="journal article" date="2016" name="Nature">
        <title>The genome of the seagrass Zostera marina reveals angiosperm adaptation to the sea.</title>
        <authorList>
            <person name="Olsen J.L."/>
            <person name="Rouze P."/>
            <person name="Verhelst B."/>
            <person name="Lin Y.-C."/>
            <person name="Bayer T."/>
            <person name="Collen J."/>
            <person name="Dattolo E."/>
            <person name="De Paoli E."/>
            <person name="Dittami S."/>
            <person name="Maumus F."/>
            <person name="Michel G."/>
            <person name="Kersting A."/>
            <person name="Lauritano C."/>
            <person name="Lohaus R."/>
            <person name="Toepel M."/>
            <person name="Tonon T."/>
            <person name="Vanneste K."/>
            <person name="Amirebrahimi M."/>
            <person name="Brakel J."/>
            <person name="Bostroem C."/>
            <person name="Chovatia M."/>
            <person name="Grimwood J."/>
            <person name="Jenkins J.W."/>
            <person name="Jueterbock A."/>
            <person name="Mraz A."/>
            <person name="Stam W.T."/>
            <person name="Tice H."/>
            <person name="Bornberg-Bauer E."/>
            <person name="Green P.J."/>
            <person name="Pearson G.A."/>
            <person name="Procaccini G."/>
            <person name="Duarte C.M."/>
            <person name="Schmutz J."/>
            <person name="Reusch T.B.H."/>
            <person name="Van de Peer Y."/>
        </authorList>
    </citation>
    <scope>NUCLEOTIDE SEQUENCE [LARGE SCALE GENOMIC DNA]</scope>
    <source>
        <strain evidence="2">cv. Finnish</strain>
    </source>
</reference>
<dbReference type="OMA" id="QQRILCE"/>
<proteinExistence type="predicted"/>
<dbReference type="EMBL" id="LFYR01001927">
    <property type="protein sequence ID" value="KMZ58464.1"/>
    <property type="molecule type" value="Genomic_DNA"/>
</dbReference>
<evidence type="ECO:0000313" key="2">
    <source>
        <dbReference type="Proteomes" id="UP000036987"/>
    </source>
</evidence>
<protein>
    <submittedName>
        <fullName evidence="1">Uncharacterized protein</fullName>
    </submittedName>
</protein>
<keyword evidence="2" id="KW-1185">Reference proteome</keyword>
<evidence type="ECO:0000313" key="1">
    <source>
        <dbReference type="EMBL" id="KMZ58464.1"/>
    </source>
</evidence>
<dbReference type="AlphaFoldDB" id="A0A0K9NNV7"/>